<dbReference type="GO" id="GO:0004674">
    <property type="term" value="F:protein serine/threonine kinase activity"/>
    <property type="evidence" value="ECO:0007669"/>
    <property type="project" value="UniProtKB-KW"/>
</dbReference>
<dbReference type="SUPFAM" id="SSF56112">
    <property type="entry name" value="Protein kinase-like (PK-like)"/>
    <property type="match status" value="1"/>
</dbReference>
<dbReference type="Gene3D" id="3.30.200.20">
    <property type="entry name" value="Phosphorylase Kinase, domain 1"/>
    <property type="match status" value="1"/>
</dbReference>
<evidence type="ECO:0000256" key="2">
    <source>
        <dbReference type="ARBA" id="ARBA00022527"/>
    </source>
</evidence>
<keyword evidence="4" id="KW-0547">Nucleotide-binding</keyword>
<dbReference type="PROSITE" id="PS50011">
    <property type="entry name" value="PROTEIN_KINASE_DOM"/>
    <property type="match status" value="1"/>
</dbReference>
<feature type="transmembrane region" description="Helical" evidence="9">
    <location>
        <begin position="548"/>
        <end position="569"/>
    </location>
</feature>
<sequence>MSNFPDFFSHGYQVIRELGHNYTGGRITYLATDTRIQQPVVIKQFQFAKSASNWSGFKAYQREIQVLQGLNYPGIPCYLDSFETGDGFCMVQEYKDAQSLAVPRSFCPDEIKQIAISLLEILVYLQNRIPPVIHRDIKPENILVDKELNVYLVDFGFARIGAGEITMSSVALGTLGFMPPEQLYNRQLTEATDLYSLGMTLIGLLTGTKSTAIDTLIDEDNRINFKRLVPKLSLRFVDWLEKLVQPNPKNRYANAAAALEALQPIYVNRIPEVQLSQSRLEFKASKLGKRVTQTITVNNPIPETVLEGKWEVAPHPSDPPHMPDDHAWIKFAPARFASNCAECRITVDTSKLMAATSYERQILLHTNSATETYSLTIQVQTDGIPIATRKLPYLSLALLGGICFSSVWLVSQIWLLPPEFSAVLMLIVFGGALLEAVFGGVVENLWKHFPFAPKLEPPPGLGGIILCLVLWQVILFSVVIIVCFYVVCLIFYALAWVGAYLVYTAKKIQAEIKNKGFSKVASIAILILTIGLGSSLGVGMKLGASNLFALAAVLGTGLPLAGMMLYPPLQRRRLIAQYRKSEQHLIKP</sequence>
<evidence type="ECO:0000256" key="7">
    <source>
        <dbReference type="ARBA" id="ARBA00047899"/>
    </source>
</evidence>
<evidence type="ECO:0000256" key="8">
    <source>
        <dbReference type="ARBA" id="ARBA00048679"/>
    </source>
</evidence>
<dbReference type="CDD" id="cd14014">
    <property type="entry name" value="STKc_PknB_like"/>
    <property type="match status" value="1"/>
</dbReference>
<keyword evidence="12" id="KW-1185">Reference proteome</keyword>
<evidence type="ECO:0000256" key="3">
    <source>
        <dbReference type="ARBA" id="ARBA00022679"/>
    </source>
</evidence>
<dbReference type="InterPro" id="IPR000719">
    <property type="entry name" value="Prot_kinase_dom"/>
</dbReference>
<keyword evidence="3" id="KW-0808">Transferase</keyword>
<evidence type="ECO:0000313" key="12">
    <source>
        <dbReference type="Proteomes" id="UP001442494"/>
    </source>
</evidence>
<dbReference type="Gene3D" id="1.10.510.10">
    <property type="entry name" value="Transferase(Phosphotransferase) domain 1"/>
    <property type="match status" value="1"/>
</dbReference>
<evidence type="ECO:0000256" key="6">
    <source>
        <dbReference type="ARBA" id="ARBA00022840"/>
    </source>
</evidence>
<evidence type="ECO:0000256" key="1">
    <source>
        <dbReference type="ARBA" id="ARBA00012513"/>
    </source>
</evidence>
<keyword evidence="9" id="KW-0812">Transmembrane</keyword>
<dbReference type="SMART" id="SM00220">
    <property type="entry name" value="S_TKc"/>
    <property type="match status" value="1"/>
</dbReference>
<feature type="domain" description="Protein kinase" evidence="10">
    <location>
        <begin position="12"/>
        <end position="266"/>
    </location>
</feature>
<proteinExistence type="predicted"/>
<evidence type="ECO:0000256" key="5">
    <source>
        <dbReference type="ARBA" id="ARBA00022777"/>
    </source>
</evidence>
<evidence type="ECO:0000259" key="10">
    <source>
        <dbReference type="PROSITE" id="PS50011"/>
    </source>
</evidence>
<name>A0ABV0JTS4_9CYAN</name>
<feature type="transmembrane region" description="Helical" evidence="9">
    <location>
        <begin position="391"/>
        <end position="410"/>
    </location>
</feature>
<feature type="transmembrane region" description="Helical" evidence="9">
    <location>
        <begin position="516"/>
        <end position="536"/>
    </location>
</feature>
<dbReference type="PANTHER" id="PTHR24363:SF0">
    <property type="entry name" value="SERINE_THREONINE KINASE LIKE DOMAIN CONTAINING 1"/>
    <property type="match status" value="1"/>
</dbReference>
<keyword evidence="6" id="KW-0067">ATP-binding</keyword>
<dbReference type="InterPro" id="IPR008271">
    <property type="entry name" value="Ser/Thr_kinase_AS"/>
</dbReference>
<gene>
    <name evidence="11" type="ORF">NDI37_20625</name>
</gene>
<keyword evidence="9" id="KW-1133">Transmembrane helix</keyword>
<feature type="transmembrane region" description="Helical" evidence="9">
    <location>
        <begin position="422"/>
        <end position="442"/>
    </location>
</feature>
<comment type="catalytic activity">
    <reaction evidence="8">
        <text>L-seryl-[protein] + ATP = O-phospho-L-seryl-[protein] + ADP + H(+)</text>
        <dbReference type="Rhea" id="RHEA:17989"/>
        <dbReference type="Rhea" id="RHEA-COMP:9863"/>
        <dbReference type="Rhea" id="RHEA-COMP:11604"/>
        <dbReference type="ChEBI" id="CHEBI:15378"/>
        <dbReference type="ChEBI" id="CHEBI:29999"/>
        <dbReference type="ChEBI" id="CHEBI:30616"/>
        <dbReference type="ChEBI" id="CHEBI:83421"/>
        <dbReference type="ChEBI" id="CHEBI:456216"/>
        <dbReference type="EC" id="2.7.11.1"/>
    </reaction>
</comment>
<keyword evidence="9" id="KW-0472">Membrane</keyword>
<dbReference type="PANTHER" id="PTHR24363">
    <property type="entry name" value="SERINE/THREONINE PROTEIN KINASE"/>
    <property type="match status" value="1"/>
</dbReference>
<comment type="catalytic activity">
    <reaction evidence="7">
        <text>L-threonyl-[protein] + ATP = O-phospho-L-threonyl-[protein] + ADP + H(+)</text>
        <dbReference type="Rhea" id="RHEA:46608"/>
        <dbReference type="Rhea" id="RHEA-COMP:11060"/>
        <dbReference type="Rhea" id="RHEA-COMP:11605"/>
        <dbReference type="ChEBI" id="CHEBI:15378"/>
        <dbReference type="ChEBI" id="CHEBI:30013"/>
        <dbReference type="ChEBI" id="CHEBI:30616"/>
        <dbReference type="ChEBI" id="CHEBI:61977"/>
        <dbReference type="ChEBI" id="CHEBI:456216"/>
        <dbReference type="EC" id="2.7.11.1"/>
    </reaction>
</comment>
<dbReference type="EMBL" id="JAMPKK010000053">
    <property type="protein sequence ID" value="MEP0866860.1"/>
    <property type="molecule type" value="Genomic_DNA"/>
</dbReference>
<feature type="transmembrane region" description="Helical" evidence="9">
    <location>
        <begin position="462"/>
        <end position="495"/>
    </location>
</feature>
<comment type="caution">
    <text evidence="11">The sequence shown here is derived from an EMBL/GenBank/DDBJ whole genome shotgun (WGS) entry which is preliminary data.</text>
</comment>
<dbReference type="InterPro" id="IPR011009">
    <property type="entry name" value="Kinase-like_dom_sf"/>
</dbReference>
<protein>
    <recommendedName>
        <fullName evidence="1">non-specific serine/threonine protein kinase</fullName>
        <ecNumber evidence="1">2.7.11.1</ecNumber>
    </recommendedName>
</protein>
<accession>A0ABV0JTS4</accession>
<dbReference type="Proteomes" id="UP001442494">
    <property type="component" value="Unassembled WGS sequence"/>
</dbReference>
<evidence type="ECO:0000313" key="11">
    <source>
        <dbReference type="EMBL" id="MEP0866860.1"/>
    </source>
</evidence>
<evidence type="ECO:0000256" key="9">
    <source>
        <dbReference type="SAM" id="Phobius"/>
    </source>
</evidence>
<dbReference type="Pfam" id="PF00069">
    <property type="entry name" value="Pkinase"/>
    <property type="match status" value="1"/>
</dbReference>
<reference evidence="11 12" key="1">
    <citation type="submission" date="2022-04" db="EMBL/GenBank/DDBJ databases">
        <title>Positive selection, recombination, and allopatry shape intraspecific diversity of widespread and dominant cyanobacteria.</title>
        <authorList>
            <person name="Wei J."/>
            <person name="Shu W."/>
            <person name="Hu C."/>
        </authorList>
    </citation>
    <scope>NUCLEOTIDE SEQUENCE [LARGE SCALE GENOMIC DNA]</scope>
    <source>
        <strain evidence="11 12">GB2-A5</strain>
    </source>
</reference>
<organism evidence="11 12">
    <name type="scientific">Funiculus sociatus GB2-A5</name>
    <dbReference type="NCBI Taxonomy" id="2933946"/>
    <lineage>
        <taxon>Bacteria</taxon>
        <taxon>Bacillati</taxon>
        <taxon>Cyanobacteriota</taxon>
        <taxon>Cyanophyceae</taxon>
        <taxon>Coleofasciculales</taxon>
        <taxon>Coleofasciculaceae</taxon>
        <taxon>Funiculus</taxon>
    </lineage>
</organism>
<dbReference type="RefSeq" id="WP_190421455.1">
    <property type="nucleotide sequence ID" value="NZ_JAMPKK010000053.1"/>
</dbReference>
<dbReference type="PROSITE" id="PS00108">
    <property type="entry name" value="PROTEIN_KINASE_ST"/>
    <property type="match status" value="1"/>
</dbReference>
<keyword evidence="5 11" id="KW-0418">Kinase</keyword>
<evidence type="ECO:0000256" key="4">
    <source>
        <dbReference type="ARBA" id="ARBA00022741"/>
    </source>
</evidence>
<keyword evidence="2 11" id="KW-0723">Serine/threonine-protein kinase</keyword>
<dbReference type="EC" id="2.7.11.1" evidence="1"/>